<evidence type="ECO:0000313" key="2">
    <source>
        <dbReference type="Proteomes" id="UP000823934"/>
    </source>
</evidence>
<accession>A0A9D1TUN3</accession>
<reference evidence="1" key="1">
    <citation type="journal article" date="2021" name="PeerJ">
        <title>Extensive microbial diversity within the chicken gut microbiome revealed by metagenomics and culture.</title>
        <authorList>
            <person name="Gilroy R."/>
            <person name="Ravi A."/>
            <person name="Getino M."/>
            <person name="Pursley I."/>
            <person name="Horton D.L."/>
            <person name="Alikhan N.F."/>
            <person name="Baker D."/>
            <person name="Gharbi K."/>
            <person name="Hall N."/>
            <person name="Watson M."/>
            <person name="Adriaenssens E.M."/>
            <person name="Foster-Nyarko E."/>
            <person name="Jarju S."/>
            <person name="Secka A."/>
            <person name="Antonio M."/>
            <person name="Oren A."/>
            <person name="Chaudhuri R.R."/>
            <person name="La Ragione R."/>
            <person name="Hildebrand F."/>
            <person name="Pallen M.J."/>
        </authorList>
    </citation>
    <scope>NUCLEOTIDE SEQUENCE</scope>
    <source>
        <strain evidence="1">CHK160-9182</strain>
    </source>
</reference>
<dbReference type="EMBL" id="DXHP01000134">
    <property type="protein sequence ID" value="HIW06875.1"/>
    <property type="molecule type" value="Genomic_DNA"/>
</dbReference>
<proteinExistence type="predicted"/>
<dbReference type="Proteomes" id="UP000823934">
    <property type="component" value="Unassembled WGS sequence"/>
</dbReference>
<organism evidence="1 2">
    <name type="scientific">Candidatus Ignatzschineria merdigallinarum</name>
    <dbReference type="NCBI Taxonomy" id="2838621"/>
    <lineage>
        <taxon>Bacteria</taxon>
        <taxon>Pseudomonadati</taxon>
        <taxon>Pseudomonadota</taxon>
        <taxon>Gammaproteobacteria</taxon>
        <taxon>Cardiobacteriales</taxon>
        <taxon>Ignatzschineriaceae</taxon>
        <taxon>Ignatzschineria</taxon>
    </lineage>
</organism>
<gene>
    <name evidence="1" type="ORF">H9889_06070</name>
</gene>
<comment type="caution">
    <text evidence="1">The sequence shown here is derived from an EMBL/GenBank/DDBJ whole genome shotgun (WGS) entry which is preliminary data.</text>
</comment>
<name>A0A9D1TUN3_9GAMM</name>
<reference evidence="1" key="2">
    <citation type="submission" date="2021-04" db="EMBL/GenBank/DDBJ databases">
        <authorList>
            <person name="Gilroy R."/>
        </authorList>
    </citation>
    <scope>NUCLEOTIDE SEQUENCE</scope>
    <source>
        <strain evidence="1">CHK160-9182</strain>
    </source>
</reference>
<protein>
    <submittedName>
        <fullName evidence="1">Uncharacterized protein</fullName>
    </submittedName>
</protein>
<evidence type="ECO:0000313" key="1">
    <source>
        <dbReference type="EMBL" id="HIW06875.1"/>
    </source>
</evidence>
<sequence length="216" mass="25042">MFKFSALILPMLLIVILLKWIQKKQLAKLVKQPFAIWNQQYKIHEPRQYFTVIRDKMCYDFAEKSLWAGECLQLFDTNEIYPLIEKASKQEEAITLFKTLYKNQLPLLTNLIPTQYSAQEFMQLPAEVIGAYLLTLENFPPEIAQQKVLTHLAENGLMTDFNSNDYIRPIDDFSNVEDDYIDPANEITETASTIDHIEKAEIKSATDSSIDSPKKR</sequence>
<dbReference type="AlphaFoldDB" id="A0A9D1TUN3"/>